<keyword evidence="3" id="KW-1185">Reference proteome</keyword>
<organism evidence="2 3">
    <name type="scientific">Dreissena polymorpha</name>
    <name type="common">Zebra mussel</name>
    <name type="synonym">Mytilus polymorpha</name>
    <dbReference type="NCBI Taxonomy" id="45954"/>
    <lineage>
        <taxon>Eukaryota</taxon>
        <taxon>Metazoa</taxon>
        <taxon>Spiralia</taxon>
        <taxon>Lophotrochozoa</taxon>
        <taxon>Mollusca</taxon>
        <taxon>Bivalvia</taxon>
        <taxon>Autobranchia</taxon>
        <taxon>Heteroconchia</taxon>
        <taxon>Euheterodonta</taxon>
        <taxon>Imparidentia</taxon>
        <taxon>Neoheterodontei</taxon>
        <taxon>Myida</taxon>
        <taxon>Dreissenoidea</taxon>
        <taxon>Dreissenidae</taxon>
        <taxon>Dreissena</taxon>
    </lineage>
</organism>
<dbReference type="AlphaFoldDB" id="A0A9D4G721"/>
<reference evidence="2" key="2">
    <citation type="submission" date="2020-11" db="EMBL/GenBank/DDBJ databases">
        <authorList>
            <person name="McCartney M.A."/>
            <person name="Auch B."/>
            <person name="Kono T."/>
            <person name="Mallez S."/>
            <person name="Becker A."/>
            <person name="Gohl D.M."/>
            <person name="Silverstein K.A.T."/>
            <person name="Koren S."/>
            <person name="Bechman K.B."/>
            <person name="Herman A."/>
            <person name="Abrahante J.E."/>
            <person name="Garbe J."/>
        </authorList>
    </citation>
    <scope>NUCLEOTIDE SEQUENCE</scope>
    <source>
        <strain evidence="2">Duluth1</strain>
        <tissue evidence="2">Whole animal</tissue>
    </source>
</reference>
<dbReference type="EMBL" id="JAIWYP010000006">
    <property type="protein sequence ID" value="KAH3811643.1"/>
    <property type="molecule type" value="Genomic_DNA"/>
</dbReference>
<name>A0A9D4G721_DREPO</name>
<comment type="caution">
    <text evidence="2">The sequence shown here is derived from an EMBL/GenBank/DDBJ whole genome shotgun (WGS) entry which is preliminary data.</text>
</comment>
<gene>
    <name evidence="2" type="ORF">DPMN_140055</name>
</gene>
<reference evidence="2" key="1">
    <citation type="journal article" date="2019" name="bioRxiv">
        <title>The Genome of the Zebra Mussel, Dreissena polymorpha: A Resource for Invasive Species Research.</title>
        <authorList>
            <person name="McCartney M.A."/>
            <person name="Auch B."/>
            <person name="Kono T."/>
            <person name="Mallez S."/>
            <person name="Zhang Y."/>
            <person name="Obille A."/>
            <person name="Becker A."/>
            <person name="Abrahante J.E."/>
            <person name="Garbe J."/>
            <person name="Badalamenti J.P."/>
            <person name="Herman A."/>
            <person name="Mangelson H."/>
            <person name="Liachko I."/>
            <person name="Sullivan S."/>
            <person name="Sone E.D."/>
            <person name="Koren S."/>
            <person name="Silverstein K.A.T."/>
            <person name="Beckman K.B."/>
            <person name="Gohl D.M."/>
        </authorList>
    </citation>
    <scope>NUCLEOTIDE SEQUENCE</scope>
    <source>
        <strain evidence="2">Duluth1</strain>
        <tissue evidence="2">Whole animal</tissue>
    </source>
</reference>
<dbReference type="Proteomes" id="UP000828390">
    <property type="component" value="Unassembled WGS sequence"/>
</dbReference>
<evidence type="ECO:0000313" key="3">
    <source>
        <dbReference type="Proteomes" id="UP000828390"/>
    </source>
</evidence>
<proteinExistence type="predicted"/>
<accession>A0A9D4G721</accession>
<keyword evidence="1" id="KW-0732">Signal</keyword>
<evidence type="ECO:0000313" key="2">
    <source>
        <dbReference type="EMBL" id="KAH3811643.1"/>
    </source>
</evidence>
<feature type="chain" id="PRO_5038781861" evidence="1">
    <location>
        <begin position="21"/>
        <end position="252"/>
    </location>
</feature>
<protein>
    <submittedName>
        <fullName evidence="2">Uncharacterized protein</fullName>
    </submittedName>
</protein>
<sequence length="252" mass="28121">MSRVWFLLCLTCAFVCGTHGQWPLGPDFYYRMSQLKSNINRKVTEDAKRHQVKIDADMARAQNGFPFGEGRVFTTSDGGLGYVYNCTDGSMTLYALSPGSPPHGYMYHSGPSGNSYSSWINEDYKMSRVCLWLALTSTLVCGSQGQWPLGPDFYRSMNQLQSNLNRMSVRLATMGELAEQRRQVKINTEMARAQEGVPFGELGRVFLTSDGGLGYAYNSTDGSMTLYALSPGSPPHGYMYNSGPFRTSYRSW</sequence>
<evidence type="ECO:0000256" key="1">
    <source>
        <dbReference type="SAM" id="SignalP"/>
    </source>
</evidence>
<feature type="signal peptide" evidence="1">
    <location>
        <begin position="1"/>
        <end position="20"/>
    </location>
</feature>